<evidence type="ECO:0000256" key="1">
    <source>
        <dbReference type="SAM" id="SignalP"/>
    </source>
</evidence>
<evidence type="ECO:0008006" key="4">
    <source>
        <dbReference type="Google" id="ProtNLM"/>
    </source>
</evidence>
<comment type="caution">
    <text evidence="2">The sequence shown here is derived from an EMBL/GenBank/DDBJ whole genome shotgun (WGS) entry which is preliminary data.</text>
</comment>
<reference evidence="2" key="1">
    <citation type="journal article" date="2023" name="Mol. Phylogenet. Evol.">
        <title>Genome-scale phylogeny and comparative genomics of the fungal order Sordariales.</title>
        <authorList>
            <person name="Hensen N."/>
            <person name="Bonometti L."/>
            <person name="Westerberg I."/>
            <person name="Brannstrom I.O."/>
            <person name="Guillou S."/>
            <person name="Cros-Aarteil S."/>
            <person name="Calhoun S."/>
            <person name="Haridas S."/>
            <person name="Kuo A."/>
            <person name="Mondo S."/>
            <person name="Pangilinan J."/>
            <person name="Riley R."/>
            <person name="LaButti K."/>
            <person name="Andreopoulos B."/>
            <person name="Lipzen A."/>
            <person name="Chen C."/>
            <person name="Yan M."/>
            <person name="Daum C."/>
            <person name="Ng V."/>
            <person name="Clum A."/>
            <person name="Steindorff A."/>
            <person name="Ohm R.A."/>
            <person name="Martin F."/>
            <person name="Silar P."/>
            <person name="Natvig D.O."/>
            <person name="Lalanne C."/>
            <person name="Gautier V."/>
            <person name="Ament-Velasquez S.L."/>
            <person name="Kruys A."/>
            <person name="Hutchinson M.I."/>
            <person name="Powell A.J."/>
            <person name="Barry K."/>
            <person name="Miller A.N."/>
            <person name="Grigoriev I.V."/>
            <person name="Debuchy R."/>
            <person name="Gladieux P."/>
            <person name="Hiltunen Thoren M."/>
            <person name="Johannesson H."/>
        </authorList>
    </citation>
    <scope>NUCLEOTIDE SEQUENCE</scope>
    <source>
        <strain evidence="2">CBS 232.78</strain>
    </source>
</reference>
<keyword evidence="1" id="KW-0732">Signal</keyword>
<proteinExistence type="predicted"/>
<keyword evidence="3" id="KW-1185">Reference proteome</keyword>
<dbReference type="EMBL" id="JAULSW010000003">
    <property type="protein sequence ID" value="KAK3387913.1"/>
    <property type="molecule type" value="Genomic_DNA"/>
</dbReference>
<sequence>MPKGARFHRTCWALLLLSQNRRVEQRPYALAKWHGILRGELAAKRGPQVVNANNLYAVEGIRMPKPGTGVKQASCRRERPTLSFLLASSWCQPTGVAKPNVDAGKEWGDDGD</sequence>
<accession>A0AAE0NUE1</accession>
<organism evidence="2 3">
    <name type="scientific">Podospora didyma</name>
    <dbReference type="NCBI Taxonomy" id="330526"/>
    <lineage>
        <taxon>Eukaryota</taxon>
        <taxon>Fungi</taxon>
        <taxon>Dikarya</taxon>
        <taxon>Ascomycota</taxon>
        <taxon>Pezizomycotina</taxon>
        <taxon>Sordariomycetes</taxon>
        <taxon>Sordariomycetidae</taxon>
        <taxon>Sordariales</taxon>
        <taxon>Podosporaceae</taxon>
        <taxon>Podospora</taxon>
    </lineage>
</organism>
<gene>
    <name evidence="2" type="ORF">B0H63DRAFT_448704</name>
</gene>
<protein>
    <recommendedName>
        <fullName evidence="4">Secreted protein</fullName>
    </recommendedName>
</protein>
<reference evidence="2" key="2">
    <citation type="submission" date="2023-06" db="EMBL/GenBank/DDBJ databases">
        <authorList>
            <consortium name="Lawrence Berkeley National Laboratory"/>
            <person name="Haridas S."/>
            <person name="Hensen N."/>
            <person name="Bonometti L."/>
            <person name="Westerberg I."/>
            <person name="Brannstrom I.O."/>
            <person name="Guillou S."/>
            <person name="Cros-Aarteil S."/>
            <person name="Calhoun S."/>
            <person name="Kuo A."/>
            <person name="Mondo S."/>
            <person name="Pangilinan J."/>
            <person name="Riley R."/>
            <person name="LaButti K."/>
            <person name="Andreopoulos B."/>
            <person name="Lipzen A."/>
            <person name="Chen C."/>
            <person name="Yanf M."/>
            <person name="Daum C."/>
            <person name="Ng V."/>
            <person name="Clum A."/>
            <person name="Steindorff A."/>
            <person name="Ohm R."/>
            <person name="Martin F."/>
            <person name="Silar P."/>
            <person name="Natvig D."/>
            <person name="Lalanne C."/>
            <person name="Gautier V."/>
            <person name="Ament-velasquez S.L."/>
            <person name="Kruys A."/>
            <person name="Hutchinson M.I."/>
            <person name="Powell A.J."/>
            <person name="Barry K."/>
            <person name="Miller A.N."/>
            <person name="Grigoriev I.V."/>
            <person name="Debuchy R."/>
            <person name="Gladieux P."/>
            <person name="Thoren M.H."/>
            <person name="Johannesson H."/>
        </authorList>
    </citation>
    <scope>NUCLEOTIDE SEQUENCE</scope>
    <source>
        <strain evidence="2">CBS 232.78</strain>
    </source>
</reference>
<name>A0AAE0NUE1_9PEZI</name>
<dbReference type="Proteomes" id="UP001285441">
    <property type="component" value="Unassembled WGS sequence"/>
</dbReference>
<evidence type="ECO:0000313" key="2">
    <source>
        <dbReference type="EMBL" id="KAK3387913.1"/>
    </source>
</evidence>
<feature type="chain" id="PRO_5042204129" description="Secreted protein" evidence="1">
    <location>
        <begin position="26"/>
        <end position="112"/>
    </location>
</feature>
<feature type="signal peptide" evidence="1">
    <location>
        <begin position="1"/>
        <end position="25"/>
    </location>
</feature>
<dbReference type="AlphaFoldDB" id="A0AAE0NUE1"/>
<evidence type="ECO:0000313" key="3">
    <source>
        <dbReference type="Proteomes" id="UP001285441"/>
    </source>
</evidence>